<feature type="transmembrane region" description="Helical" evidence="1">
    <location>
        <begin position="74"/>
        <end position="92"/>
    </location>
</feature>
<feature type="transmembrane region" description="Helical" evidence="1">
    <location>
        <begin position="202"/>
        <end position="220"/>
    </location>
</feature>
<name>A0A8E6B7W0_9BACT</name>
<keyword evidence="1" id="KW-0812">Transmembrane</keyword>
<feature type="transmembrane region" description="Helical" evidence="1">
    <location>
        <begin position="152"/>
        <end position="171"/>
    </location>
</feature>
<sequence>MSDPSTIDALPSPEQMRNYFAVEKSVRQTRRLRETSRAILTGNIAAAACLIETVLVILHSGWLDSGPSRDEYKLLALDGTIFGWLTLMVLSLRWMKRQRARSSVYVLDRREAAAQRVPAHPVQTRLLFICFFLFQGLVAVLWSIAFRHMTDSALVAALSISPLLGVGYFVYRFVLYGFWEDLLFAAAVALAWIPFLFRAWNLAPLCLATFPLVIVGTSCLHRRWVRWQESFSLPNAEAANEEERS</sequence>
<dbReference type="AlphaFoldDB" id="A0A8E6B7W0"/>
<proteinExistence type="predicted"/>
<feature type="transmembrane region" description="Helical" evidence="1">
    <location>
        <begin position="178"/>
        <end position="196"/>
    </location>
</feature>
<evidence type="ECO:0000256" key="1">
    <source>
        <dbReference type="SAM" id="Phobius"/>
    </source>
</evidence>
<feature type="transmembrane region" description="Helical" evidence="1">
    <location>
        <begin position="38"/>
        <end position="62"/>
    </location>
</feature>
<accession>A0A8E6B7W0</accession>
<dbReference type="Proteomes" id="UP000676194">
    <property type="component" value="Chromosome"/>
</dbReference>
<evidence type="ECO:0000313" key="2">
    <source>
        <dbReference type="EMBL" id="QVL33750.1"/>
    </source>
</evidence>
<evidence type="ECO:0000313" key="3">
    <source>
        <dbReference type="Proteomes" id="UP000676194"/>
    </source>
</evidence>
<reference evidence="2" key="1">
    <citation type="submission" date="2021-05" db="EMBL/GenBank/DDBJ databases">
        <title>Complete genome sequence of the cellulolytic planctomycete Telmatocola sphagniphila SP2T and characterization of the first cellulase from planctomycetes.</title>
        <authorList>
            <person name="Rakitin A.L."/>
            <person name="Beletsky A.V."/>
            <person name="Naumoff D.G."/>
            <person name="Kulichevskaya I.S."/>
            <person name="Mardanov A.V."/>
            <person name="Ravin N.V."/>
            <person name="Dedysh S.N."/>
        </authorList>
    </citation>
    <scope>NUCLEOTIDE SEQUENCE</scope>
    <source>
        <strain evidence="2">SP2T</strain>
    </source>
</reference>
<feature type="transmembrane region" description="Helical" evidence="1">
    <location>
        <begin position="126"/>
        <end position="146"/>
    </location>
</feature>
<dbReference type="EMBL" id="CP074694">
    <property type="protein sequence ID" value="QVL33750.1"/>
    <property type="molecule type" value="Genomic_DNA"/>
</dbReference>
<gene>
    <name evidence="2" type="ORF">KIH39_07540</name>
</gene>
<keyword evidence="1" id="KW-1133">Transmembrane helix</keyword>
<dbReference type="RefSeq" id="WP_213498716.1">
    <property type="nucleotide sequence ID" value="NZ_CP074694.1"/>
</dbReference>
<protein>
    <submittedName>
        <fullName evidence="2">Uncharacterized protein</fullName>
    </submittedName>
</protein>
<dbReference type="KEGG" id="tsph:KIH39_07540"/>
<keyword evidence="3" id="KW-1185">Reference proteome</keyword>
<organism evidence="2 3">
    <name type="scientific">Telmatocola sphagniphila</name>
    <dbReference type="NCBI Taxonomy" id="1123043"/>
    <lineage>
        <taxon>Bacteria</taxon>
        <taxon>Pseudomonadati</taxon>
        <taxon>Planctomycetota</taxon>
        <taxon>Planctomycetia</taxon>
        <taxon>Gemmatales</taxon>
        <taxon>Gemmataceae</taxon>
    </lineage>
</organism>
<keyword evidence="1" id="KW-0472">Membrane</keyword>